<dbReference type="InterPro" id="IPR017920">
    <property type="entry name" value="COMM"/>
</dbReference>
<dbReference type="OMA" id="NTWLATI"/>
<sequence length="195" mass="20908">MEAGLTHLMNAPDKGFVNQVFVSAFSARLGTVSADLVEKSATAMSLELQQAQEMFRAVIELINLVLFENLNTADGIKEALPSGLHGKLKSLVANIITHNLPAWREQTANSQLSLPRLKKVDWRVDIKTSSDRLAAMSMPTAVVQLTVDGATASQSDMAAPQSIAFEASKDTLETMLDGLGKIRDQLASIADAAAE</sequence>
<dbReference type="InParanoid" id="F2UA70"/>
<dbReference type="Pfam" id="PF20923">
    <property type="entry name" value="COMMD9_HN"/>
    <property type="match status" value="1"/>
</dbReference>
<keyword evidence="3" id="KW-1185">Reference proteome</keyword>
<evidence type="ECO:0000259" key="1">
    <source>
        <dbReference type="PROSITE" id="PS51269"/>
    </source>
</evidence>
<dbReference type="InterPro" id="IPR048676">
    <property type="entry name" value="COMMD9_N"/>
</dbReference>
<dbReference type="FunCoup" id="F2UA70">
    <property type="interactions" value="901"/>
</dbReference>
<organism evidence="3">
    <name type="scientific">Salpingoeca rosetta (strain ATCC 50818 / BSB-021)</name>
    <dbReference type="NCBI Taxonomy" id="946362"/>
    <lineage>
        <taxon>Eukaryota</taxon>
        <taxon>Choanoflagellata</taxon>
        <taxon>Craspedida</taxon>
        <taxon>Salpingoecidae</taxon>
        <taxon>Salpingoeca</taxon>
    </lineage>
</organism>
<proteinExistence type="predicted"/>
<name>F2UA70_SALR5</name>
<dbReference type="eggNOG" id="ENOG502RHPY">
    <property type="taxonomic scope" value="Eukaryota"/>
</dbReference>
<dbReference type="Proteomes" id="UP000007799">
    <property type="component" value="Unassembled WGS sequence"/>
</dbReference>
<dbReference type="STRING" id="946362.F2UA70"/>
<dbReference type="PROSITE" id="PS51269">
    <property type="entry name" value="COMM"/>
    <property type="match status" value="1"/>
</dbReference>
<dbReference type="RefSeq" id="XP_004993926.1">
    <property type="nucleotide sequence ID" value="XM_004993869.1"/>
</dbReference>
<evidence type="ECO:0000313" key="2">
    <source>
        <dbReference type="EMBL" id="EGD73645.1"/>
    </source>
</evidence>
<evidence type="ECO:0000313" key="3">
    <source>
        <dbReference type="Proteomes" id="UP000007799"/>
    </source>
</evidence>
<dbReference type="OrthoDB" id="64318at2759"/>
<dbReference type="AlphaFoldDB" id="F2UA70"/>
<feature type="domain" description="COMM" evidence="1">
    <location>
        <begin position="116"/>
        <end position="190"/>
    </location>
</feature>
<dbReference type="GeneID" id="16074504"/>
<dbReference type="PANTHER" id="PTHR15663:SF4">
    <property type="entry name" value="COMM DOMAIN-CONTAINING PROTEIN 9"/>
    <property type="match status" value="1"/>
</dbReference>
<dbReference type="KEGG" id="sre:PTSG_05355"/>
<dbReference type="InterPro" id="IPR037360">
    <property type="entry name" value="COMMD9"/>
</dbReference>
<reference evidence="2" key="1">
    <citation type="submission" date="2009-08" db="EMBL/GenBank/DDBJ databases">
        <title>Annotation of Salpingoeca rosetta.</title>
        <authorList>
            <consortium name="The Broad Institute Genome Sequencing Platform"/>
            <person name="Russ C."/>
            <person name="Cuomo C."/>
            <person name="Burger G."/>
            <person name="Gray M.W."/>
            <person name="Holland P.W.H."/>
            <person name="King N."/>
            <person name="Lang F.B.F."/>
            <person name="Roger A.J."/>
            <person name="Ruiz-Trillo I."/>
            <person name="Young S.K."/>
            <person name="Zeng Q."/>
            <person name="Gargeya S."/>
            <person name="Alvarado L."/>
            <person name="Berlin A."/>
            <person name="Chapman S.B."/>
            <person name="Chen Z."/>
            <person name="Freedman E."/>
            <person name="Gellesch M."/>
            <person name="Goldberg J."/>
            <person name="Griggs A."/>
            <person name="Gujja S."/>
            <person name="Heilman E."/>
            <person name="Heiman D."/>
            <person name="Howarth C."/>
            <person name="Mehta T."/>
            <person name="Neiman D."/>
            <person name="Pearson M."/>
            <person name="Roberts A."/>
            <person name="Saif S."/>
            <person name="Shea T."/>
            <person name="Shenoy N."/>
            <person name="Sisk P."/>
            <person name="Stolte C."/>
            <person name="Sykes S."/>
            <person name="White J."/>
            <person name="Yandava C."/>
            <person name="Haas B."/>
            <person name="Nusbaum C."/>
            <person name="Birren B."/>
        </authorList>
    </citation>
    <scope>NUCLEOTIDE SEQUENCE [LARGE SCALE GENOMIC DNA]</scope>
    <source>
        <strain evidence="2">ATCC 50818</strain>
    </source>
</reference>
<protein>
    <recommendedName>
        <fullName evidence="1">COMM domain-containing protein</fullName>
    </recommendedName>
</protein>
<accession>F2UA70</accession>
<dbReference type="Pfam" id="PF07258">
    <property type="entry name" value="COMM_domain"/>
    <property type="match status" value="1"/>
</dbReference>
<gene>
    <name evidence="2" type="ORF">PTSG_05355</name>
</gene>
<dbReference type="PANTHER" id="PTHR15663">
    <property type="entry name" value="COMM DOMAIN-CONTAINING PROTEIN 9"/>
    <property type="match status" value="1"/>
</dbReference>
<dbReference type="EMBL" id="GL832966">
    <property type="protein sequence ID" value="EGD73645.1"/>
    <property type="molecule type" value="Genomic_DNA"/>
</dbReference>